<dbReference type="RefSeq" id="WP_308715475.1">
    <property type="nucleotide sequence ID" value="NZ_JAVHUY010000028.1"/>
</dbReference>
<dbReference type="GO" id="GO:0016757">
    <property type="term" value="F:glycosyltransferase activity"/>
    <property type="evidence" value="ECO:0007669"/>
    <property type="project" value="UniProtKB-KW"/>
</dbReference>
<sequence length="329" mass="35698">MSGARVVVDTAGGDIGGAARWRAELDAYLARHPAPPRVLGRGRQVTPRWLVEREWQVGAADLAVASNNVSFGVAGRHRVVLLRNALHFLHPGEAHLARVMPRAFRAQIPVVRRLAGRADELVVPSTAMADRVRRCLPRVAGRVVVHAHPVTPVGPRLPAEVPFLLVPVVPGPYKNLFPRLRELLLVLDAMGRPDRIWVTARPEQLPPDLLAQPRIRPLGSLPHIALATLWRTATAAFYPSALESFGYPLAEARVYGVPVIAADTAQNREIAGAALRGYRLGVDGDLREAVLRCAEPAAAEPAAFDPDAYFDRLLRVRPAPGAAVTRGAR</sequence>
<dbReference type="SUPFAM" id="SSF53756">
    <property type="entry name" value="UDP-Glycosyltransferase/glycogen phosphorylase"/>
    <property type="match status" value="1"/>
</dbReference>
<evidence type="ECO:0000256" key="1">
    <source>
        <dbReference type="ARBA" id="ARBA00022679"/>
    </source>
</evidence>
<gene>
    <name evidence="3" type="ORF">RB614_27155</name>
</gene>
<dbReference type="PANTHER" id="PTHR46401">
    <property type="entry name" value="GLYCOSYLTRANSFERASE WBBK-RELATED"/>
    <property type="match status" value="1"/>
</dbReference>
<keyword evidence="1 3" id="KW-0808">Transferase</keyword>
<evidence type="ECO:0000313" key="4">
    <source>
        <dbReference type="Proteomes" id="UP001230908"/>
    </source>
</evidence>
<dbReference type="EC" id="2.4.-.-" evidence="3"/>
<name>A0ABU0ZMF1_9ACTN</name>
<dbReference type="Gene3D" id="3.40.50.2000">
    <property type="entry name" value="Glycogen Phosphorylase B"/>
    <property type="match status" value="1"/>
</dbReference>
<evidence type="ECO:0000259" key="2">
    <source>
        <dbReference type="Pfam" id="PF00534"/>
    </source>
</evidence>
<feature type="domain" description="Glycosyl transferase family 1" evidence="2">
    <location>
        <begin position="211"/>
        <end position="278"/>
    </location>
</feature>
<dbReference type="Pfam" id="PF00534">
    <property type="entry name" value="Glycos_transf_1"/>
    <property type="match status" value="1"/>
</dbReference>
<dbReference type="InterPro" id="IPR001296">
    <property type="entry name" value="Glyco_trans_1"/>
</dbReference>
<keyword evidence="4" id="KW-1185">Reference proteome</keyword>
<evidence type="ECO:0000313" key="3">
    <source>
        <dbReference type="EMBL" id="MDQ7908209.1"/>
    </source>
</evidence>
<dbReference type="EMBL" id="JAVHUY010000028">
    <property type="protein sequence ID" value="MDQ7908209.1"/>
    <property type="molecule type" value="Genomic_DNA"/>
</dbReference>
<organism evidence="3 4">
    <name type="scientific">Phytohabitans maris</name>
    <dbReference type="NCBI Taxonomy" id="3071409"/>
    <lineage>
        <taxon>Bacteria</taxon>
        <taxon>Bacillati</taxon>
        <taxon>Actinomycetota</taxon>
        <taxon>Actinomycetes</taxon>
        <taxon>Micromonosporales</taxon>
        <taxon>Micromonosporaceae</taxon>
    </lineage>
</organism>
<comment type="caution">
    <text evidence="3">The sequence shown here is derived from an EMBL/GenBank/DDBJ whole genome shotgun (WGS) entry which is preliminary data.</text>
</comment>
<keyword evidence="3" id="KW-0328">Glycosyltransferase</keyword>
<proteinExistence type="predicted"/>
<reference evidence="3 4" key="1">
    <citation type="submission" date="2023-08" db="EMBL/GenBank/DDBJ databases">
        <title>Phytohabitans sansha sp. nov., isolated from marine sediment.</title>
        <authorList>
            <person name="Zhao Y."/>
            <person name="Yi K."/>
        </authorList>
    </citation>
    <scope>NUCLEOTIDE SEQUENCE [LARGE SCALE GENOMIC DNA]</scope>
    <source>
        <strain evidence="3 4">ZYX-F-186</strain>
    </source>
</reference>
<dbReference type="Proteomes" id="UP001230908">
    <property type="component" value="Unassembled WGS sequence"/>
</dbReference>
<dbReference type="PANTHER" id="PTHR46401:SF8">
    <property type="entry name" value="BLL6006 PROTEIN"/>
    <property type="match status" value="1"/>
</dbReference>
<protein>
    <submittedName>
        <fullName evidence="3">Glycosyltransferase</fullName>
        <ecNumber evidence="3">2.4.-.-</ecNumber>
    </submittedName>
</protein>
<accession>A0ABU0ZMF1</accession>